<dbReference type="RefSeq" id="WP_091226822.1">
    <property type="nucleotide sequence ID" value="NZ_FNBG01000002.1"/>
</dbReference>
<dbReference type="OrthoDB" id="2651947at2"/>
<dbReference type="Pfam" id="PF24032">
    <property type="entry name" value="YQBQ"/>
    <property type="match status" value="1"/>
</dbReference>
<sequence length="328" mass="36070">MSYEVVLQDKYYLRELIESISLTDSLDQISYNANIQLKVPEEGISFAPGQVIRISGTPFPAGSNKVYLLNPGVIWECNSSNNSTKHLQLNVYDRTIYLAKSEDEYLFAAGGTASQRLKKYAKDWGIQLANVPDTKQKLSKAIYRTQPLYKMITADLQETVKSGGDMYIPRMTPAGLELFKIGSNTTVWKLQAIEEVSQSRTLEGAVTQVKVLGSRETAGNEAPSPVLAVVSSDLIPKLGTLQRMVQDEDVKTEAAAKKLGNAMLTGIQETFSVSGLDINTLRAGDKVELGGLKLIVMSVTHQLGDPGHMSLELGSIELVKRRYFLNYG</sequence>
<dbReference type="STRING" id="670482.SAMN04488542_102262"/>
<proteinExistence type="predicted"/>
<evidence type="ECO:0000259" key="1">
    <source>
        <dbReference type="Pfam" id="PF24032"/>
    </source>
</evidence>
<dbReference type="InterPro" id="IPR056937">
    <property type="entry name" value="YqbQ/XkdQ"/>
</dbReference>
<keyword evidence="3" id="KW-1185">Reference proteome</keyword>
<dbReference type="AlphaFoldDB" id="A0A1G7G249"/>
<gene>
    <name evidence="2" type="ORF">SAMN04488542_102262</name>
</gene>
<evidence type="ECO:0000313" key="2">
    <source>
        <dbReference type="EMBL" id="SDE82224.1"/>
    </source>
</evidence>
<reference evidence="2 3" key="1">
    <citation type="submission" date="2016-10" db="EMBL/GenBank/DDBJ databases">
        <authorList>
            <person name="de Groot N.N."/>
        </authorList>
    </citation>
    <scope>NUCLEOTIDE SEQUENCE [LARGE SCALE GENOMIC DNA]</scope>
    <source>
        <strain evidence="2 3">DSM 28129</strain>
    </source>
</reference>
<evidence type="ECO:0000313" key="3">
    <source>
        <dbReference type="Proteomes" id="UP000198972"/>
    </source>
</evidence>
<accession>A0A1G7G249</accession>
<name>A0A1G7G249_9BACL</name>
<feature type="domain" description="YqbQ/XkdQ" evidence="1">
    <location>
        <begin position="71"/>
        <end position="313"/>
    </location>
</feature>
<protein>
    <recommendedName>
        <fullName evidence="1">YqbQ/XkdQ domain-containing protein</fullName>
    </recommendedName>
</protein>
<dbReference type="EMBL" id="FNBG01000002">
    <property type="protein sequence ID" value="SDE82224.1"/>
    <property type="molecule type" value="Genomic_DNA"/>
</dbReference>
<organism evidence="2 3">
    <name type="scientific">Fontibacillus panacisegetis</name>
    <dbReference type="NCBI Taxonomy" id="670482"/>
    <lineage>
        <taxon>Bacteria</taxon>
        <taxon>Bacillati</taxon>
        <taxon>Bacillota</taxon>
        <taxon>Bacilli</taxon>
        <taxon>Bacillales</taxon>
        <taxon>Paenibacillaceae</taxon>
        <taxon>Fontibacillus</taxon>
    </lineage>
</organism>
<dbReference type="Proteomes" id="UP000198972">
    <property type="component" value="Unassembled WGS sequence"/>
</dbReference>